<proteinExistence type="predicted"/>
<feature type="transmembrane region" description="Helical" evidence="1">
    <location>
        <begin position="344"/>
        <end position="371"/>
    </location>
</feature>
<dbReference type="Proteomes" id="UP000515121">
    <property type="component" value="Unplaced"/>
</dbReference>
<feature type="transmembrane region" description="Helical" evidence="1">
    <location>
        <begin position="131"/>
        <end position="150"/>
    </location>
</feature>
<dbReference type="Pfam" id="PF13968">
    <property type="entry name" value="DUF4220"/>
    <property type="match status" value="1"/>
</dbReference>
<reference evidence="4" key="1">
    <citation type="submission" date="2025-08" db="UniProtKB">
        <authorList>
            <consortium name="RefSeq"/>
        </authorList>
    </citation>
    <scope>IDENTIFICATION</scope>
    <source>
        <tissue evidence="4">Fruit stalk</tissue>
    </source>
</reference>
<evidence type="ECO:0000313" key="4">
    <source>
        <dbReference type="RefSeq" id="XP_022714544.1"/>
    </source>
</evidence>
<dbReference type="OrthoDB" id="1689146at2759"/>
<dbReference type="RefSeq" id="XP_022714544.1">
    <property type="nucleotide sequence ID" value="XM_022858809.1"/>
</dbReference>
<keyword evidence="1" id="KW-0472">Membrane</keyword>
<feature type="domain" description="DUF4220" evidence="2">
    <location>
        <begin position="76"/>
        <end position="409"/>
    </location>
</feature>
<name>A0A6P5WFA3_DURZI</name>
<protein>
    <submittedName>
        <fullName evidence="4">Uncharacterized protein LOC111274178</fullName>
    </submittedName>
</protein>
<dbReference type="InterPro" id="IPR025315">
    <property type="entry name" value="DUF4220"/>
</dbReference>
<evidence type="ECO:0000259" key="2">
    <source>
        <dbReference type="Pfam" id="PF13968"/>
    </source>
</evidence>
<dbReference type="AlphaFoldDB" id="A0A6P5WFA3"/>
<dbReference type="InterPro" id="IPR007658">
    <property type="entry name" value="DUF594"/>
</dbReference>
<keyword evidence="1" id="KW-0812">Transmembrane</keyword>
<feature type="transmembrane region" description="Helical" evidence="1">
    <location>
        <begin position="162"/>
        <end position="180"/>
    </location>
</feature>
<evidence type="ECO:0000256" key="1">
    <source>
        <dbReference type="SAM" id="Phobius"/>
    </source>
</evidence>
<feature type="transmembrane region" description="Helical" evidence="1">
    <location>
        <begin position="37"/>
        <end position="55"/>
    </location>
</feature>
<dbReference type="Pfam" id="PF04578">
    <property type="entry name" value="DUF594"/>
    <property type="match status" value="1"/>
</dbReference>
<evidence type="ECO:0000313" key="3">
    <source>
        <dbReference type="Proteomes" id="UP000515121"/>
    </source>
</evidence>
<keyword evidence="1" id="KW-1133">Transmembrane helix</keyword>
<feature type="transmembrane region" description="Helical" evidence="1">
    <location>
        <begin position="104"/>
        <end position="124"/>
    </location>
</feature>
<dbReference type="PANTHER" id="PTHR31325">
    <property type="entry name" value="OS01G0798800 PROTEIN-RELATED"/>
    <property type="match status" value="1"/>
</dbReference>
<feature type="transmembrane region" description="Helical" evidence="1">
    <location>
        <begin position="76"/>
        <end position="92"/>
    </location>
</feature>
<organism evidence="3 4">
    <name type="scientific">Durio zibethinus</name>
    <name type="common">Durian</name>
    <dbReference type="NCBI Taxonomy" id="66656"/>
    <lineage>
        <taxon>Eukaryota</taxon>
        <taxon>Viridiplantae</taxon>
        <taxon>Streptophyta</taxon>
        <taxon>Embryophyta</taxon>
        <taxon>Tracheophyta</taxon>
        <taxon>Spermatophyta</taxon>
        <taxon>Magnoliopsida</taxon>
        <taxon>eudicotyledons</taxon>
        <taxon>Gunneridae</taxon>
        <taxon>Pentapetalae</taxon>
        <taxon>rosids</taxon>
        <taxon>malvids</taxon>
        <taxon>Malvales</taxon>
        <taxon>Malvaceae</taxon>
        <taxon>Helicteroideae</taxon>
        <taxon>Durio</taxon>
    </lineage>
</organism>
<keyword evidence="3" id="KW-1185">Reference proteome</keyword>
<accession>A0A6P5WFA3</accession>
<feature type="transmembrane region" description="Helical" evidence="1">
    <location>
        <begin position="303"/>
        <end position="324"/>
    </location>
</feature>
<sequence>MNLHAVASGVILADLTSKATSNSKLSQADKEFWKKLQLYALILVSLSLQFVLLRIGYARRSSRKGSLWRSYLVRPIYLLADWAATVSLATLLKREQLKVNEMEVFWAPFLVLHLGSTENLAAYFTEDSDLWFKYLVGLVIQFGMAIYLFWKFHAGSGSMTYIAILVFIAGFVKCGERIWFLRSSTFKQLKDSMLLAKQSKLLATATDQDMITKGSKERLEEYLERKQIDPKFRYLHQAELLFKVFMPVFADLRLRVYNKLSYVFCLHRSQGAEEAFKIVDTELEFLHSAFYSKTIILNPSLGFALRSICLFSSLSALIAFSVAVNHLIDLHSDNASSIDIGITYALLFGAIFADIYALVAHVFSNSTIVWLTASKNRVARFLYATVVSRFGHKAKRGIESVAQLSLLDYCINSRWKTKFRNIFDKQDILGKYWHTTWRHVDSDLKEAIFSHLLFVLEGYRETGFDYKYLRERLSARGYDAASKYAQAPDLTSSLTDMEFTHSILVWHIATDIVYHADRLARRAGALGPYCQISKQLSGYLMYLLCMRASMLPESTTKLRLRDTCLEARQFFPEGLEFDQAVLVMCGIDTETRSFFVEMGSERKSSFFEGCQLAGHLQSLVSVFQWDHEEKWEMIGKIWLEMLTYAASKCEWKEHVKHLKQGEESLTHVALLMAHFGLSKKIKFVPLPLRLEEVGFEPVWYWGNLDRLAYYLA</sequence>
<gene>
    <name evidence="4" type="primary">LOC111274178</name>
</gene>
<dbReference type="KEGG" id="dzi:111274178"/>
<dbReference type="GeneID" id="111274178"/>